<evidence type="ECO:0000256" key="1">
    <source>
        <dbReference type="SAM" id="SignalP"/>
    </source>
</evidence>
<accession>A0A0N4XT44</accession>
<proteinExistence type="predicted"/>
<sequence length="148" mass="16186">MKLSLVLICLTPEITVGPYVERQYIENQYSGNQYIGNQYVEPTCNLPWSVSSAYAVYAARVKPGLVATCDLFDKAKEAAKSGLVPELDDGLSAYVCRKDAVSGCIMISTLLNYVLSEMPTEGFDKSIKSYGCGYHLEDGEIIVGCIFS</sequence>
<dbReference type="Proteomes" id="UP000271162">
    <property type="component" value="Unassembled WGS sequence"/>
</dbReference>
<protein>
    <submittedName>
        <fullName evidence="4">SCP domain-containing protein</fullName>
    </submittedName>
</protein>
<evidence type="ECO:0000313" key="3">
    <source>
        <dbReference type="Proteomes" id="UP000271162"/>
    </source>
</evidence>
<evidence type="ECO:0000313" key="2">
    <source>
        <dbReference type="EMBL" id="VDL69322.1"/>
    </source>
</evidence>
<feature type="chain" id="PRO_5043124792" evidence="1">
    <location>
        <begin position="18"/>
        <end position="148"/>
    </location>
</feature>
<dbReference type="EMBL" id="UYSL01019756">
    <property type="protein sequence ID" value="VDL69322.1"/>
    <property type="molecule type" value="Genomic_DNA"/>
</dbReference>
<reference evidence="4" key="1">
    <citation type="submission" date="2017-02" db="UniProtKB">
        <authorList>
            <consortium name="WormBaseParasite"/>
        </authorList>
    </citation>
    <scope>IDENTIFICATION</scope>
</reference>
<gene>
    <name evidence="2" type="ORF">NBR_LOCUS5733</name>
</gene>
<reference evidence="2 3" key="2">
    <citation type="submission" date="2018-11" db="EMBL/GenBank/DDBJ databases">
        <authorList>
            <consortium name="Pathogen Informatics"/>
        </authorList>
    </citation>
    <scope>NUCLEOTIDE SEQUENCE [LARGE SCALE GENOMIC DNA]</scope>
</reference>
<dbReference type="WBParaSite" id="NBR_0000573201-mRNA-1">
    <property type="protein sequence ID" value="NBR_0000573201-mRNA-1"/>
    <property type="gene ID" value="NBR_0000573201"/>
</dbReference>
<keyword evidence="3" id="KW-1185">Reference proteome</keyword>
<feature type="signal peptide" evidence="1">
    <location>
        <begin position="1"/>
        <end position="17"/>
    </location>
</feature>
<name>A0A0N4XT44_NIPBR</name>
<dbReference type="AlphaFoldDB" id="A0A0N4XT44"/>
<organism evidence="4">
    <name type="scientific">Nippostrongylus brasiliensis</name>
    <name type="common">Rat hookworm</name>
    <dbReference type="NCBI Taxonomy" id="27835"/>
    <lineage>
        <taxon>Eukaryota</taxon>
        <taxon>Metazoa</taxon>
        <taxon>Ecdysozoa</taxon>
        <taxon>Nematoda</taxon>
        <taxon>Chromadorea</taxon>
        <taxon>Rhabditida</taxon>
        <taxon>Rhabditina</taxon>
        <taxon>Rhabditomorpha</taxon>
        <taxon>Strongyloidea</taxon>
        <taxon>Heligmosomidae</taxon>
        <taxon>Nippostrongylus</taxon>
    </lineage>
</organism>
<evidence type="ECO:0000313" key="4">
    <source>
        <dbReference type="WBParaSite" id="NBR_0000573201-mRNA-1"/>
    </source>
</evidence>
<keyword evidence="1" id="KW-0732">Signal</keyword>